<dbReference type="EC" id="2.7.7.43" evidence="7"/>
<dbReference type="Gene3D" id="3.90.550.10">
    <property type="entry name" value="Spore Coat Polysaccharide Biosynthesis Protein SpsA, Chain A"/>
    <property type="match status" value="1"/>
</dbReference>
<dbReference type="InterPro" id="IPR010023">
    <property type="entry name" value="KdsC_fam"/>
</dbReference>
<dbReference type="GO" id="GO:0008781">
    <property type="term" value="F:N-acylneuraminate cytidylyltransferase activity"/>
    <property type="evidence" value="ECO:0007669"/>
    <property type="project" value="UniProtKB-EC"/>
</dbReference>
<dbReference type="InterPro" id="IPR023214">
    <property type="entry name" value="HAD_sf"/>
</dbReference>
<reference evidence="11 12" key="1">
    <citation type="journal article" date="2018" name="Nat. Biotechnol.">
        <title>A standardized bacterial taxonomy based on genome phylogeny substantially revises the tree of life.</title>
        <authorList>
            <person name="Parks D.H."/>
            <person name="Chuvochina M."/>
            <person name="Waite D.W."/>
            <person name="Rinke C."/>
            <person name="Skarshewski A."/>
            <person name="Chaumeil P.A."/>
            <person name="Hugenholtz P."/>
        </authorList>
    </citation>
    <scope>NUCLEOTIDE SEQUENCE [LARGE SCALE GENOMIC DNA]</scope>
    <source>
        <strain evidence="11">UBA8781</strain>
    </source>
</reference>
<dbReference type="SFLD" id="SFLDS00003">
    <property type="entry name" value="Haloacid_Dehalogenase"/>
    <property type="match status" value="1"/>
</dbReference>
<gene>
    <name evidence="11" type="ORF">DEQ80_10785</name>
</gene>
<evidence type="ECO:0000256" key="6">
    <source>
        <dbReference type="ARBA" id="ARBA00011881"/>
    </source>
</evidence>
<dbReference type="SUPFAM" id="SSF53448">
    <property type="entry name" value="Nucleotide-diphospho-sugar transferases"/>
    <property type="match status" value="1"/>
</dbReference>
<keyword evidence="11" id="KW-0808">Transferase</keyword>
<dbReference type="GO" id="GO:0006054">
    <property type="term" value="P:N-acetylneuraminate metabolic process"/>
    <property type="evidence" value="ECO:0007669"/>
    <property type="project" value="UniProtKB-UniPathway"/>
</dbReference>
<accession>A0A3D1JIS1</accession>
<dbReference type="RefSeq" id="WP_084001059.1">
    <property type="nucleotide sequence ID" value="NZ_DF967965.1"/>
</dbReference>
<sequence length="406" mass="45243">MVKREVLAIIPARGGSKGIPRKNVRLFAGHPLIAYSIAAARQSELVTRVIVSTDDEEIARVARDYGAETPFLRPAELAQDQTLDLPVFQHALRWLEEQEGYQPELVVQLRPTSPVRPPALVDEAVQILLAHPEAHSVRGVVPAGQNPHKMWRIDPQNGQMIPLLQVPGLEEPYNAPRQVLPPVYWQTGHIDVIRPEVIRKGSMSGQVILPVMVDPAYTVDIDTPRDWARSEWLVWYSELEIVYPGHRRRPLPEKVDLVVFDFDGVLTDNRVWVDEEGHEMVAANRSDSLGVAYLRRSGLKMVVLSTETNPVVAARCRKMQIPVVQGVWDKAGELPRIMAEFNAAPERTIYVGNDVNDVPCFSLVGCAVAVADAQPAARRAADIVLSRNGGHGAVRELLDILMQRMK</sequence>
<organism evidence="11 12">
    <name type="scientific">Anaerolinea thermolimosa</name>
    <dbReference type="NCBI Taxonomy" id="229919"/>
    <lineage>
        <taxon>Bacteria</taxon>
        <taxon>Bacillati</taxon>
        <taxon>Chloroflexota</taxon>
        <taxon>Anaerolineae</taxon>
        <taxon>Anaerolineales</taxon>
        <taxon>Anaerolineaceae</taxon>
        <taxon>Anaerolinea</taxon>
    </lineage>
</organism>
<keyword evidence="8" id="KW-0479">Metal-binding</keyword>
<evidence type="ECO:0000313" key="11">
    <source>
        <dbReference type="EMBL" id="HCE18334.1"/>
    </source>
</evidence>
<dbReference type="Gene3D" id="3.40.50.1000">
    <property type="entry name" value="HAD superfamily/HAD-like"/>
    <property type="match status" value="1"/>
</dbReference>
<dbReference type="PANTHER" id="PTHR21485:SF3">
    <property type="entry name" value="N-ACYLNEURAMINATE CYTIDYLYLTRANSFERASE"/>
    <property type="match status" value="1"/>
</dbReference>
<dbReference type="InterPro" id="IPR036412">
    <property type="entry name" value="HAD-like_sf"/>
</dbReference>
<dbReference type="GO" id="GO:0046872">
    <property type="term" value="F:metal ion binding"/>
    <property type="evidence" value="ECO:0007669"/>
    <property type="project" value="UniProtKB-KW"/>
</dbReference>
<dbReference type="SFLD" id="SFLDG01136">
    <property type="entry name" value="C1.6:_Phosphoserine_Phosphatas"/>
    <property type="match status" value="1"/>
</dbReference>
<comment type="similarity">
    <text evidence="4">Belongs to the KdsC family.</text>
</comment>
<comment type="cofactor">
    <cofactor evidence="2">
        <name>Mg(2+)</name>
        <dbReference type="ChEBI" id="CHEBI:18420"/>
    </cofactor>
</comment>
<dbReference type="InterPro" id="IPR003329">
    <property type="entry name" value="Cytidylyl_trans"/>
</dbReference>
<comment type="pathway">
    <text evidence="3">Amino-sugar metabolism; N-acetylneuraminate metabolism.</text>
</comment>
<dbReference type="Proteomes" id="UP000264141">
    <property type="component" value="Unassembled WGS sequence"/>
</dbReference>
<dbReference type="SFLD" id="SFLDG01138">
    <property type="entry name" value="C1.6.2:_Deoxy-d-mannose-octulo"/>
    <property type="match status" value="1"/>
</dbReference>
<dbReference type="EMBL" id="DPBP01000041">
    <property type="protein sequence ID" value="HCE18334.1"/>
    <property type="molecule type" value="Genomic_DNA"/>
</dbReference>
<evidence type="ECO:0000256" key="3">
    <source>
        <dbReference type="ARBA" id="ARBA00005141"/>
    </source>
</evidence>
<dbReference type="PANTHER" id="PTHR21485">
    <property type="entry name" value="HAD SUPERFAMILY MEMBERS CMAS AND KDSC"/>
    <property type="match status" value="1"/>
</dbReference>
<comment type="subunit">
    <text evidence="6">Homotetramer.</text>
</comment>
<dbReference type="InterPro" id="IPR050793">
    <property type="entry name" value="CMP-NeuNAc_synthase"/>
</dbReference>
<keyword evidence="9" id="KW-0378">Hydrolase</keyword>
<keyword evidence="10" id="KW-0460">Magnesium</keyword>
<evidence type="ECO:0000256" key="9">
    <source>
        <dbReference type="ARBA" id="ARBA00022801"/>
    </source>
</evidence>
<evidence type="ECO:0000256" key="2">
    <source>
        <dbReference type="ARBA" id="ARBA00001946"/>
    </source>
</evidence>
<evidence type="ECO:0000256" key="10">
    <source>
        <dbReference type="ARBA" id="ARBA00022842"/>
    </source>
</evidence>
<dbReference type="CDD" id="cd02513">
    <property type="entry name" value="CMP-NeuAc_Synthase"/>
    <property type="match status" value="1"/>
</dbReference>
<comment type="caution">
    <text evidence="11">The sequence shown here is derived from an EMBL/GenBank/DDBJ whole genome shotgun (WGS) entry which is preliminary data.</text>
</comment>
<dbReference type="UniPathway" id="UPA00628"/>
<dbReference type="Pfam" id="PF08282">
    <property type="entry name" value="Hydrolase_3"/>
    <property type="match status" value="1"/>
</dbReference>
<comment type="catalytic activity">
    <reaction evidence="1">
        <text>an N-acylneuraminate + CTP = a CMP-N-acyl-beta-neuraminate + diphosphate</text>
        <dbReference type="Rhea" id="RHEA:11344"/>
        <dbReference type="ChEBI" id="CHEBI:33019"/>
        <dbReference type="ChEBI" id="CHEBI:37563"/>
        <dbReference type="ChEBI" id="CHEBI:60073"/>
        <dbReference type="ChEBI" id="CHEBI:68671"/>
        <dbReference type="EC" id="2.7.7.43"/>
    </reaction>
</comment>
<proteinExistence type="inferred from homology"/>
<comment type="similarity">
    <text evidence="5">Belongs to the CMP-NeuNAc synthase family.</text>
</comment>
<dbReference type="AlphaFoldDB" id="A0A3D1JIS1"/>
<protein>
    <recommendedName>
        <fullName evidence="7">N-acylneuraminate cytidylyltransferase</fullName>
        <ecNumber evidence="7">2.7.7.43</ecNumber>
    </recommendedName>
</protein>
<evidence type="ECO:0000256" key="5">
    <source>
        <dbReference type="ARBA" id="ARBA00010726"/>
    </source>
</evidence>
<name>A0A3D1JIS1_9CHLR</name>
<dbReference type="OrthoDB" id="9805604at2"/>
<dbReference type="Pfam" id="PF02348">
    <property type="entry name" value="CTP_transf_3"/>
    <property type="match status" value="1"/>
</dbReference>
<dbReference type="InterPro" id="IPR029044">
    <property type="entry name" value="Nucleotide-diphossugar_trans"/>
</dbReference>
<evidence type="ECO:0000313" key="12">
    <source>
        <dbReference type="Proteomes" id="UP000264141"/>
    </source>
</evidence>
<evidence type="ECO:0000256" key="1">
    <source>
        <dbReference type="ARBA" id="ARBA00001862"/>
    </source>
</evidence>
<dbReference type="STRING" id="229919.GCA_001050195_00130"/>
<evidence type="ECO:0000256" key="8">
    <source>
        <dbReference type="ARBA" id="ARBA00022723"/>
    </source>
</evidence>
<evidence type="ECO:0000256" key="4">
    <source>
        <dbReference type="ARBA" id="ARBA00005893"/>
    </source>
</evidence>
<evidence type="ECO:0000256" key="7">
    <source>
        <dbReference type="ARBA" id="ARBA00012491"/>
    </source>
</evidence>
<dbReference type="SUPFAM" id="SSF56784">
    <property type="entry name" value="HAD-like"/>
    <property type="match status" value="1"/>
</dbReference>
<dbReference type="GO" id="GO:0016788">
    <property type="term" value="F:hydrolase activity, acting on ester bonds"/>
    <property type="evidence" value="ECO:0007669"/>
    <property type="project" value="InterPro"/>
</dbReference>